<reference evidence="10 11" key="1">
    <citation type="submission" date="2018-03" db="EMBL/GenBank/DDBJ databases">
        <authorList>
            <person name="Guldener U."/>
        </authorList>
    </citation>
    <scope>NUCLEOTIDE SEQUENCE [LARGE SCALE GENOMIC DNA]</scope>
    <source>
        <strain evidence="10 11">NBRC100155</strain>
    </source>
</reference>
<organism evidence="10 11">
    <name type="scientific">Ustilago trichophora</name>
    <dbReference type="NCBI Taxonomy" id="86804"/>
    <lineage>
        <taxon>Eukaryota</taxon>
        <taxon>Fungi</taxon>
        <taxon>Dikarya</taxon>
        <taxon>Basidiomycota</taxon>
        <taxon>Ustilaginomycotina</taxon>
        <taxon>Ustilaginomycetes</taxon>
        <taxon>Ustilaginales</taxon>
        <taxon>Ustilaginaceae</taxon>
        <taxon>Ustilago</taxon>
    </lineage>
</organism>
<proteinExistence type="inferred from homology"/>
<dbReference type="PANTHER" id="PTHR31686">
    <property type="match status" value="1"/>
</dbReference>
<evidence type="ECO:0000256" key="5">
    <source>
        <dbReference type="ARBA" id="ARBA00022692"/>
    </source>
</evidence>
<feature type="transmembrane region" description="Helical" evidence="9">
    <location>
        <begin position="412"/>
        <end position="439"/>
    </location>
</feature>
<keyword evidence="6 9" id="KW-1133">Transmembrane helix</keyword>
<feature type="region of interest" description="Disordered" evidence="8">
    <location>
        <begin position="1"/>
        <end position="219"/>
    </location>
</feature>
<evidence type="ECO:0000256" key="1">
    <source>
        <dbReference type="ARBA" id="ARBA00004651"/>
    </source>
</evidence>
<feature type="transmembrane region" description="Helical" evidence="9">
    <location>
        <begin position="384"/>
        <end position="406"/>
    </location>
</feature>
<evidence type="ECO:0000313" key="10">
    <source>
        <dbReference type="EMBL" id="SPO31849.1"/>
    </source>
</evidence>
<protein>
    <submittedName>
        <fullName evidence="10">Related to SSU1 - plasma membrane sulfite pump</fullName>
    </submittedName>
</protein>
<feature type="transmembrane region" description="Helical" evidence="9">
    <location>
        <begin position="313"/>
        <end position="330"/>
    </location>
</feature>
<feature type="compositionally biased region" description="Polar residues" evidence="8">
    <location>
        <begin position="195"/>
        <end position="212"/>
    </location>
</feature>
<feature type="compositionally biased region" description="Polar residues" evidence="8">
    <location>
        <begin position="167"/>
        <end position="178"/>
    </location>
</feature>
<dbReference type="InterPro" id="IPR051629">
    <property type="entry name" value="Sulfite_efflux_TDT"/>
</dbReference>
<evidence type="ECO:0000256" key="6">
    <source>
        <dbReference type="ARBA" id="ARBA00022989"/>
    </source>
</evidence>
<keyword evidence="3" id="KW-0813">Transport</keyword>
<feature type="transmembrane region" description="Helical" evidence="9">
    <location>
        <begin position="503"/>
        <end position="530"/>
    </location>
</feature>
<dbReference type="EMBL" id="OOIN01000041">
    <property type="protein sequence ID" value="SPO31849.1"/>
    <property type="molecule type" value="Genomic_DNA"/>
</dbReference>
<keyword evidence="5 9" id="KW-0812">Transmembrane</keyword>
<dbReference type="CDD" id="cd09318">
    <property type="entry name" value="TDT_SSU1"/>
    <property type="match status" value="1"/>
</dbReference>
<name>A0A5C3ERA2_9BASI</name>
<comment type="subcellular location">
    <subcellularLocation>
        <location evidence="1">Cell membrane</location>
        <topology evidence="1">Multi-pass membrane protein</topology>
    </subcellularLocation>
</comment>
<accession>A0A5C3ERA2</accession>
<keyword evidence="7 9" id="KW-0472">Membrane</keyword>
<feature type="compositionally biased region" description="Polar residues" evidence="8">
    <location>
        <begin position="90"/>
        <end position="110"/>
    </location>
</feature>
<gene>
    <name evidence="10" type="ORF">UTRI_06686</name>
</gene>
<dbReference type="OrthoDB" id="1099at2759"/>
<evidence type="ECO:0000256" key="8">
    <source>
        <dbReference type="SAM" id="MobiDB-lite"/>
    </source>
</evidence>
<feature type="transmembrane region" description="Helical" evidence="9">
    <location>
        <begin position="350"/>
        <end position="372"/>
    </location>
</feature>
<feature type="transmembrane region" description="Helical" evidence="9">
    <location>
        <begin position="572"/>
        <end position="590"/>
    </location>
</feature>
<keyword evidence="11" id="KW-1185">Reference proteome</keyword>
<dbReference type="AlphaFoldDB" id="A0A5C3ERA2"/>
<sequence length="614" mass="66481">MSSQDPRVYQDAPGLELQNDVLASVEHAHSEASSSSARMHEATSASPSSPSRVKPASASADISHLDTHRESIQADLEAASGAQHADVRTSESTSSTADQHALQQNESYGQRLTRVLTGDAATEQQDEDDDNHHSTSERSKRKRSLPLLMMRRRPRSGVRTEPKRKNANSGSVSRSSIRQRAEELARTADSEKVAQAQSINGSAPSTDASSSQEPERIRMVGEDGKPMRRSGIKERVLHFTPSWFSVTMGTGVVATLLNLLPWPSIHSGLRYPAVCFLLADIVIFILFLCAFFARYLMYPEVVPLTIKHPQKSMFLGTIPMGLITIISGIAQLGTAEFELGIGFALAASGLWWGATALSLATAIGVPFSMMTYQKHYFEGITAALLLPIVPPITAAATGSVIAEILMHRYPTYAFTIMVVSYLVLGIGLPLALLILVLYFQRLLLFKSPPRDVIISVFLPLGPCGQGGEACLHLGRVALHLFPTISTPSSSSGVPQLFSVGQALYGAGLISAMLLFGLGIWWLAIGVLTIVRELKRGKLGFNMGWWGLTFPFASLAICTARLAIELDSLTLKIVYTAFVIANISLWLYVAIPTAKGAWTGRLFNAPCLADLPLKP</sequence>
<feature type="transmembrane region" description="Helical" evidence="9">
    <location>
        <begin position="236"/>
        <end position="259"/>
    </location>
</feature>
<dbReference type="Gene3D" id="1.50.10.150">
    <property type="entry name" value="Voltage-dependent anion channel"/>
    <property type="match status" value="1"/>
</dbReference>
<evidence type="ECO:0000256" key="3">
    <source>
        <dbReference type="ARBA" id="ARBA00022448"/>
    </source>
</evidence>
<dbReference type="InterPro" id="IPR038665">
    <property type="entry name" value="Voltage-dep_anion_channel_sf"/>
</dbReference>
<evidence type="ECO:0000256" key="4">
    <source>
        <dbReference type="ARBA" id="ARBA00022475"/>
    </source>
</evidence>
<dbReference type="GO" id="GO:0005886">
    <property type="term" value="C:plasma membrane"/>
    <property type="evidence" value="ECO:0007669"/>
    <property type="project" value="UniProtKB-SubCell"/>
</dbReference>
<feature type="compositionally biased region" description="Basic residues" evidence="8">
    <location>
        <begin position="139"/>
        <end position="156"/>
    </location>
</feature>
<dbReference type="Pfam" id="PF03595">
    <property type="entry name" value="SLAC1"/>
    <property type="match status" value="1"/>
</dbReference>
<evidence type="ECO:0000313" key="11">
    <source>
        <dbReference type="Proteomes" id="UP000324022"/>
    </source>
</evidence>
<dbReference type="FunFam" id="1.50.10.150:FF:000004">
    <property type="entry name" value="Malic acid transporter"/>
    <property type="match status" value="1"/>
</dbReference>
<dbReference type="Proteomes" id="UP000324022">
    <property type="component" value="Unassembled WGS sequence"/>
</dbReference>
<evidence type="ECO:0000256" key="9">
    <source>
        <dbReference type="SAM" id="Phobius"/>
    </source>
</evidence>
<feature type="transmembrane region" description="Helical" evidence="9">
    <location>
        <begin position="542"/>
        <end position="563"/>
    </location>
</feature>
<dbReference type="InterPro" id="IPR004695">
    <property type="entry name" value="SLAC1/Mae1/Ssu1/TehA"/>
</dbReference>
<feature type="transmembrane region" description="Helical" evidence="9">
    <location>
        <begin position="271"/>
        <end position="293"/>
    </location>
</feature>
<feature type="compositionally biased region" description="Basic and acidic residues" evidence="8">
    <location>
        <begin position="179"/>
        <end position="192"/>
    </location>
</feature>
<feature type="compositionally biased region" description="Basic and acidic residues" evidence="8">
    <location>
        <begin position="63"/>
        <end position="72"/>
    </location>
</feature>
<comment type="similarity">
    <text evidence="2">Belongs to the tellurite-resistance/dicarboxylate transporter (TDT) family.</text>
</comment>
<dbReference type="PANTHER" id="PTHR31686:SF1">
    <property type="entry name" value="SULFITE EFFLUX PUMP SSU1"/>
    <property type="match status" value="1"/>
</dbReference>
<evidence type="ECO:0000256" key="7">
    <source>
        <dbReference type="ARBA" id="ARBA00023136"/>
    </source>
</evidence>
<dbReference type="GO" id="GO:0000319">
    <property type="term" value="F:sulfite transmembrane transporter activity"/>
    <property type="evidence" value="ECO:0007669"/>
    <property type="project" value="TreeGrafter"/>
</dbReference>
<keyword evidence="4" id="KW-1003">Cell membrane</keyword>
<evidence type="ECO:0000256" key="2">
    <source>
        <dbReference type="ARBA" id="ARBA00008566"/>
    </source>
</evidence>